<evidence type="ECO:0000259" key="1">
    <source>
        <dbReference type="PROSITE" id="PS51832"/>
    </source>
</evidence>
<dbReference type="EMBL" id="NXGX01000002">
    <property type="protein sequence ID" value="PKR59247.1"/>
    <property type="molecule type" value="Genomic_DNA"/>
</dbReference>
<dbReference type="Pfam" id="PF13487">
    <property type="entry name" value="HD_5"/>
    <property type="match status" value="1"/>
</dbReference>
<keyword evidence="3" id="KW-1185">Reference proteome</keyword>
<dbReference type="InterPro" id="IPR003607">
    <property type="entry name" value="HD/PDEase_dom"/>
</dbReference>
<dbReference type="CDD" id="cd00077">
    <property type="entry name" value="HDc"/>
    <property type="match status" value="1"/>
</dbReference>
<dbReference type="SUPFAM" id="SSF109604">
    <property type="entry name" value="HD-domain/PDEase-like"/>
    <property type="match status" value="1"/>
</dbReference>
<dbReference type="Gene3D" id="3.40.50.2300">
    <property type="match status" value="1"/>
</dbReference>
<comment type="caution">
    <text evidence="2">The sequence shown here is derived from an EMBL/GenBank/DDBJ whole genome shotgun (WGS) entry which is preliminary data.</text>
</comment>
<dbReference type="InterPro" id="IPR037522">
    <property type="entry name" value="HD_GYP_dom"/>
</dbReference>
<accession>A0A2N3L951</accession>
<reference evidence="2 3" key="1">
    <citation type="submission" date="2017-09" db="EMBL/GenBank/DDBJ databases">
        <title>Biodiversity and function of Thalassospira species in the particle-attached aromatic-hydrocarbon-degrading consortia from the surface seawater of the China South Sea.</title>
        <authorList>
            <person name="Dong C."/>
            <person name="Lai Q."/>
            <person name="Shao Z."/>
        </authorList>
    </citation>
    <scope>NUCLEOTIDE SEQUENCE [LARGE SCALE GENOMIC DNA]</scope>
    <source>
        <strain evidence="2 3">139Z-12</strain>
    </source>
</reference>
<dbReference type="AlphaFoldDB" id="A0A2N3L951"/>
<dbReference type="PANTHER" id="PTHR43155:SF2">
    <property type="entry name" value="CYCLIC DI-GMP PHOSPHODIESTERASE PA4108"/>
    <property type="match status" value="1"/>
</dbReference>
<evidence type="ECO:0000313" key="3">
    <source>
        <dbReference type="Proteomes" id="UP000233332"/>
    </source>
</evidence>
<proteinExistence type="predicted"/>
<dbReference type="PANTHER" id="PTHR43155">
    <property type="entry name" value="CYCLIC DI-GMP PHOSPHODIESTERASE PA4108-RELATED"/>
    <property type="match status" value="1"/>
</dbReference>
<dbReference type="Gene3D" id="1.10.3210.10">
    <property type="entry name" value="Hypothetical protein af1432"/>
    <property type="match status" value="1"/>
</dbReference>
<feature type="domain" description="HD-GYP" evidence="1">
    <location>
        <begin position="143"/>
        <end position="340"/>
    </location>
</feature>
<gene>
    <name evidence="2" type="ORF">COO92_04125</name>
</gene>
<organism evidence="2 3">
    <name type="scientific">Thalassospira lohafexi</name>
    <dbReference type="NCBI Taxonomy" id="744227"/>
    <lineage>
        <taxon>Bacteria</taxon>
        <taxon>Pseudomonadati</taxon>
        <taxon>Pseudomonadota</taxon>
        <taxon>Alphaproteobacteria</taxon>
        <taxon>Rhodospirillales</taxon>
        <taxon>Thalassospiraceae</taxon>
        <taxon>Thalassospira</taxon>
    </lineage>
</organism>
<sequence length="346" mass="37851">MLPSALMGFGVRLLDPQKPIPGSTMILMVDVDLRNPEMVARLREFRKVSQRGSDQIFAIGKNDLQDELQATALGARKTITKPITEKVLAKHIEERRVALGMTGQTAITAAQAGAQAIQDSFDEAKDDTPVNIDKISEAGKNIAASIADLGISEWLSTVRVYHQSTFQHILLVTGIACAFAQNTGMSNSDIAKLTQAGLLHDIGKVWIPEEILDKPGKLTADEFDIVKRHPMDGYNKLSSQGNIDPLILHGVRHHHEYLNGSGYPDGLSAPEIPDLTRILTICDIMGALLEDRSYKPPFSIEKSISILMKMADDGKVERALVRALAHVMTQHWTPVEQAKNPGALKA</sequence>
<dbReference type="SMART" id="SM00471">
    <property type="entry name" value="HDc"/>
    <property type="match status" value="1"/>
</dbReference>
<dbReference type="GO" id="GO:0008081">
    <property type="term" value="F:phosphoric diester hydrolase activity"/>
    <property type="evidence" value="ECO:0007669"/>
    <property type="project" value="UniProtKB-ARBA"/>
</dbReference>
<evidence type="ECO:0000313" key="2">
    <source>
        <dbReference type="EMBL" id="PKR59247.1"/>
    </source>
</evidence>
<dbReference type="Proteomes" id="UP000233332">
    <property type="component" value="Unassembled WGS sequence"/>
</dbReference>
<name>A0A2N3L951_9PROT</name>
<protein>
    <recommendedName>
        <fullName evidence="1">HD-GYP domain-containing protein</fullName>
    </recommendedName>
</protein>
<dbReference type="PROSITE" id="PS51832">
    <property type="entry name" value="HD_GYP"/>
    <property type="match status" value="1"/>
</dbReference>